<reference evidence="1 2" key="1">
    <citation type="submission" date="2018-08" db="EMBL/GenBank/DDBJ databases">
        <title>Murine metabolic-syndrome-specific gut microbial biobank.</title>
        <authorList>
            <person name="Liu C."/>
        </authorList>
    </citation>
    <scope>NUCLEOTIDE SEQUENCE [LARGE SCALE GENOMIC DNA]</scope>
    <source>
        <strain evidence="1 2">X69</strain>
    </source>
</reference>
<dbReference type="Proteomes" id="UP000446348">
    <property type="component" value="Unassembled WGS sequence"/>
</dbReference>
<dbReference type="AlphaFoldDB" id="A0A845RJN7"/>
<comment type="caution">
    <text evidence="1">The sequence shown here is derived from an EMBL/GenBank/DDBJ whole genome shotgun (WGS) entry which is preliminary data.</text>
</comment>
<organism evidence="1 2">
    <name type="scientific">Anaerotruncus colihominis</name>
    <dbReference type="NCBI Taxonomy" id="169435"/>
    <lineage>
        <taxon>Bacteria</taxon>
        <taxon>Bacillati</taxon>
        <taxon>Bacillota</taxon>
        <taxon>Clostridia</taxon>
        <taxon>Eubacteriales</taxon>
        <taxon>Oscillospiraceae</taxon>
        <taxon>Anaerotruncus</taxon>
    </lineage>
</organism>
<dbReference type="EMBL" id="QXWZ01000038">
    <property type="protein sequence ID" value="NBI80226.1"/>
    <property type="molecule type" value="Genomic_DNA"/>
</dbReference>
<name>A0A845RJN7_9FIRM</name>
<evidence type="ECO:0000313" key="1">
    <source>
        <dbReference type="EMBL" id="NBI80226.1"/>
    </source>
</evidence>
<sequence length="88" mass="9699">MRSANGFAICSRRLAAPAAKQRTAHVTPQPKPAKPVSLPLCGRQAQKGLLLWYNNRKAVIIHLTLWPGRYAGAARCRPNGQLYHVVSK</sequence>
<accession>A0A845RJN7</accession>
<gene>
    <name evidence="1" type="ORF">D3Z39_15425</name>
</gene>
<protein>
    <submittedName>
        <fullName evidence="1">Uncharacterized protein</fullName>
    </submittedName>
</protein>
<evidence type="ECO:0000313" key="2">
    <source>
        <dbReference type="Proteomes" id="UP000446348"/>
    </source>
</evidence>
<proteinExistence type="predicted"/>